<proteinExistence type="predicted"/>
<evidence type="ECO:0000256" key="1">
    <source>
        <dbReference type="SAM" id="MobiDB-lite"/>
    </source>
</evidence>
<dbReference type="AlphaFoldDB" id="A0AA45L918"/>
<reference evidence="2" key="1">
    <citation type="submission" date="2021-04" db="EMBL/GenBank/DDBJ databases">
        <title>Genomic sequence of Actinosynnema pretiosum subsp. pretiosum ATCC 31280 (C-14919).</title>
        <authorList>
            <person name="Bai L."/>
            <person name="Wang X."/>
            <person name="Xiao Y."/>
        </authorList>
    </citation>
    <scope>NUCLEOTIDE SEQUENCE</scope>
    <source>
        <strain evidence="2">ATCC 31280</strain>
    </source>
</reference>
<evidence type="ECO:0000313" key="3">
    <source>
        <dbReference type="Proteomes" id="UP000677152"/>
    </source>
</evidence>
<organism evidence="2 3">
    <name type="scientific">Actinosynnema pretiosum subsp. pretiosum</name>
    <dbReference type="NCBI Taxonomy" id="103721"/>
    <lineage>
        <taxon>Bacteria</taxon>
        <taxon>Bacillati</taxon>
        <taxon>Actinomycetota</taxon>
        <taxon>Actinomycetes</taxon>
        <taxon>Pseudonocardiales</taxon>
        <taxon>Pseudonocardiaceae</taxon>
        <taxon>Actinosynnema</taxon>
    </lineage>
</organism>
<dbReference type="Proteomes" id="UP000677152">
    <property type="component" value="Chromosome"/>
</dbReference>
<feature type="compositionally biased region" description="Gly residues" evidence="1">
    <location>
        <begin position="400"/>
        <end position="413"/>
    </location>
</feature>
<protein>
    <submittedName>
        <fullName evidence="2">Uncharacterized protein</fullName>
    </submittedName>
</protein>
<accession>A0AA45L918</accession>
<name>A0AA45L918_9PSEU</name>
<evidence type="ECO:0000313" key="2">
    <source>
        <dbReference type="EMBL" id="QUF05005.1"/>
    </source>
</evidence>
<sequence>MTVDRLKERHQELLRNRRVVDHLDPLPRPVRPDGRYHTWATVGGERREVLLGRLVEVRLRPPAYRQERLRDWQTALEAALPPVLRLSWAAGLPVTTPLHPAVFPTGALDGLCHPVPGGGALLLVDSGLLDLLRGVVKIMVAAGPEGGEPLLAGERVGYALAEAFNAHLHGNGAARPRPLPELSGTRAAVAGELWRHALGFLLAHEVAHVLRGDLVSGVRWTEARTPVGVLDARSVGWAGEHDADRLAASVLLRDADRAAPRERDERERLLVVGLLLPLFLQEAVHALAERTGAPVPFAGCHPPAATRVGVLVEHLARRVRAPGAVERAARASAWLEEAVDGAPPWLLAARELAEEEPEPGRERAAAHHPAKRRGRRVTRQAGSGAQAGRTPPTGQAGQSGQAGQGAGRGPDEG</sequence>
<dbReference type="EMBL" id="CP073249">
    <property type="protein sequence ID" value="QUF05005.1"/>
    <property type="molecule type" value="Genomic_DNA"/>
</dbReference>
<gene>
    <name evidence="2" type="ORF">KCV87_02445</name>
</gene>
<feature type="compositionally biased region" description="Basic residues" evidence="1">
    <location>
        <begin position="366"/>
        <end position="378"/>
    </location>
</feature>
<feature type="region of interest" description="Disordered" evidence="1">
    <location>
        <begin position="353"/>
        <end position="413"/>
    </location>
</feature>